<dbReference type="KEGG" id="more:E1B28_011918"/>
<feature type="signal peptide" evidence="1">
    <location>
        <begin position="1"/>
        <end position="20"/>
    </location>
</feature>
<feature type="chain" id="PRO_5040176412" description="ABM domain-containing protein" evidence="1">
    <location>
        <begin position="21"/>
        <end position="140"/>
    </location>
</feature>
<keyword evidence="1" id="KW-0732">Signal</keyword>
<dbReference type="Proteomes" id="UP001049176">
    <property type="component" value="Chromosome 7"/>
</dbReference>
<proteinExistence type="predicted"/>
<evidence type="ECO:0000256" key="1">
    <source>
        <dbReference type="SAM" id="SignalP"/>
    </source>
</evidence>
<dbReference type="OrthoDB" id="2939815at2759"/>
<reference evidence="3" key="1">
    <citation type="journal article" date="2021" name="Genome Biol. Evol.">
        <title>The assembled and annotated genome of the fairy-ring fungus Marasmius oreades.</title>
        <authorList>
            <person name="Hiltunen M."/>
            <person name="Ament-Velasquez S.L."/>
            <person name="Johannesson H."/>
        </authorList>
    </citation>
    <scope>NUCLEOTIDE SEQUENCE</scope>
    <source>
        <strain evidence="3">03SP1</strain>
    </source>
</reference>
<dbReference type="Pfam" id="PF03992">
    <property type="entry name" value="ABM"/>
    <property type="match status" value="1"/>
</dbReference>
<dbReference type="InterPro" id="IPR011008">
    <property type="entry name" value="Dimeric_a/b-barrel"/>
</dbReference>
<evidence type="ECO:0000259" key="2">
    <source>
        <dbReference type="PROSITE" id="PS51725"/>
    </source>
</evidence>
<dbReference type="Gene3D" id="3.30.70.100">
    <property type="match status" value="1"/>
</dbReference>
<organism evidence="3 4">
    <name type="scientific">Marasmius oreades</name>
    <name type="common">fairy-ring Marasmius</name>
    <dbReference type="NCBI Taxonomy" id="181124"/>
    <lineage>
        <taxon>Eukaryota</taxon>
        <taxon>Fungi</taxon>
        <taxon>Dikarya</taxon>
        <taxon>Basidiomycota</taxon>
        <taxon>Agaricomycotina</taxon>
        <taxon>Agaricomycetes</taxon>
        <taxon>Agaricomycetidae</taxon>
        <taxon>Agaricales</taxon>
        <taxon>Marasmiineae</taxon>
        <taxon>Marasmiaceae</taxon>
        <taxon>Marasmius</taxon>
    </lineage>
</organism>
<name>A0A9P7RVR7_9AGAR</name>
<gene>
    <name evidence="3" type="ORF">E1B28_011918</name>
</gene>
<comment type="caution">
    <text evidence="3">The sequence shown here is derived from an EMBL/GenBank/DDBJ whole genome shotgun (WGS) entry which is preliminary data.</text>
</comment>
<sequence>MKFFSLTALTLLFGGAVVLASPTPGPNPAVHVARELPEGYEGKFIVDILMNPTPGRVDDLHRLLLECAKVARDPSKEPGTLTYRLTRGFGNQTDIFWLYEEYESPAALKFHQGSKEFKKLFDSGALGPRIETYLTEFEYL</sequence>
<keyword evidence="4" id="KW-1185">Reference proteome</keyword>
<feature type="domain" description="ABM" evidence="2">
    <location>
        <begin position="44"/>
        <end position="137"/>
    </location>
</feature>
<dbReference type="InterPro" id="IPR007138">
    <property type="entry name" value="ABM_dom"/>
</dbReference>
<protein>
    <recommendedName>
        <fullName evidence="2">ABM domain-containing protein</fullName>
    </recommendedName>
</protein>
<accession>A0A9P7RVR7</accession>
<dbReference type="SUPFAM" id="SSF54909">
    <property type="entry name" value="Dimeric alpha+beta barrel"/>
    <property type="match status" value="1"/>
</dbReference>
<dbReference type="GeneID" id="66080993"/>
<dbReference type="AlphaFoldDB" id="A0A9P7RVR7"/>
<dbReference type="EMBL" id="CM032187">
    <property type="protein sequence ID" value="KAG7090322.1"/>
    <property type="molecule type" value="Genomic_DNA"/>
</dbReference>
<dbReference type="RefSeq" id="XP_043006792.1">
    <property type="nucleotide sequence ID" value="XM_043156977.1"/>
</dbReference>
<evidence type="ECO:0000313" key="4">
    <source>
        <dbReference type="Proteomes" id="UP001049176"/>
    </source>
</evidence>
<dbReference type="PROSITE" id="PS51725">
    <property type="entry name" value="ABM"/>
    <property type="match status" value="1"/>
</dbReference>
<evidence type="ECO:0000313" key="3">
    <source>
        <dbReference type="EMBL" id="KAG7090322.1"/>
    </source>
</evidence>